<dbReference type="Proteomes" id="UP000823928">
    <property type="component" value="Unassembled WGS sequence"/>
</dbReference>
<reference evidence="1" key="2">
    <citation type="journal article" date="2021" name="PeerJ">
        <title>Extensive microbial diversity within the chicken gut microbiome revealed by metagenomics and culture.</title>
        <authorList>
            <person name="Gilroy R."/>
            <person name="Ravi A."/>
            <person name="Getino M."/>
            <person name="Pursley I."/>
            <person name="Horton D.L."/>
            <person name="Alikhan N.F."/>
            <person name="Baker D."/>
            <person name="Gharbi K."/>
            <person name="Hall N."/>
            <person name="Watson M."/>
            <person name="Adriaenssens E.M."/>
            <person name="Foster-Nyarko E."/>
            <person name="Jarju S."/>
            <person name="Secka A."/>
            <person name="Antonio M."/>
            <person name="Oren A."/>
            <person name="Chaudhuri R.R."/>
            <person name="La Ragione R."/>
            <person name="Hildebrand F."/>
            <person name="Pallen M.J."/>
        </authorList>
    </citation>
    <scope>NUCLEOTIDE SEQUENCE</scope>
    <source>
        <strain evidence="1">6276</strain>
    </source>
</reference>
<dbReference type="AlphaFoldDB" id="A0A9D1JNN1"/>
<evidence type="ECO:0000313" key="1">
    <source>
        <dbReference type="EMBL" id="HIS37191.1"/>
    </source>
</evidence>
<protein>
    <submittedName>
        <fullName evidence="1">Uncharacterized protein</fullName>
    </submittedName>
</protein>
<dbReference type="EMBL" id="DVIU01000220">
    <property type="protein sequence ID" value="HIS37191.1"/>
    <property type="molecule type" value="Genomic_DNA"/>
</dbReference>
<gene>
    <name evidence="1" type="ORF">IAC10_11285</name>
</gene>
<name>A0A9D1JNN1_9BACT</name>
<comment type="caution">
    <text evidence="1">The sequence shown here is derived from an EMBL/GenBank/DDBJ whole genome shotgun (WGS) entry which is preliminary data.</text>
</comment>
<proteinExistence type="predicted"/>
<reference evidence="1" key="1">
    <citation type="submission" date="2020-10" db="EMBL/GenBank/DDBJ databases">
        <authorList>
            <person name="Gilroy R."/>
        </authorList>
    </citation>
    <scope>NUCLEOTIDE SEQUENCE</scope>
    <source>
        <strain evidence="1">6276</strain>
    </source>
</reference>
<evidence type="ECO:0000313" key="2">
    <source>
        <dbReference type="Proteomes" id="UP000823928"/>
    </source>
</evidence>
<organism evidence="1 2">
    <name type="scientific">Candidatus Scatousia excrementigallinarum</name>
    <dbReference type="NCBI Taxonomy" id="2840935"/>
    <lineage>
        <taxon>Bacteria</taxon>
        <taxon>Candidatus Scatousia</taxon>
    </lineage>
</organism>
<sequence>MEKQLNQMLDELYDLKNLLCTLNQAHKYCYDSDCDTYHLHTIIDHTLNRLNDFITNFQNIEVDYFQKHRL</sequence>
<accession>A0A9D1JNN1</accession>